<gene>
    <name evidence="3" type="ORF">D7V94_08405</name>
</gene>
<evidence type="ECO:0000259" key="2">
    <source>
        <dbReference type="SMART" id="SM00959"/>
    </source>
</evidence>
<dbReference type="InterPro" id="IPR036269">
    <property type="entry name" value="Rho_N_sf"/>
</dbReference>
<dbReference type="OrthoDB" id="215254at2"/>
<evidence type="ECO:0000313" key="3">
    <source>
        <dbReference type="EMBL" id="RKI92078.1"/>
    </source>
</evidence>
<dbReference type="Gene3D" id="1.10.720.10">
    <property type="match status" value="1"/>
</dbReference>
<comment type="caution">
    <text evidence="3">The sequence shown here is derived from an EMBL/GenBank/DDBJ whole genome shotgun (WGS) entry which is preliminary data.</text>
</comment>
<feature type="compositionally biased region" description="Basic and acidic residues" evidence="1">
    <location>
        <begin position="34"/>
        <end position="75"/>
    </location>
</feature>
<organism evidence="3 4">
    <name type="scientific">Parablautia intestinalis</name>
    <dbReference type="NCBI Taxonomy" id="2320100"/>
    <lineage>
        <taxon>Bacteria</taxon>
        <taxon>Bacillati</taxon>
        <taxon>Bacillota</taxon>
        <taxon>Clostridia</taxon>
        <taxon>Lachnospirales</taxon>
        <taxon>Lachnospiraceae</taxon>
        <taxon>Parablautia</taxon>
    </lineage>
</organism>
<evidence type="ECO:0000256" key="1">
    <source>
        <dbReference type="SAM" id="MobiDB-lite"/>
    </source>
</evidence>
<feature type="compositionally biased region" description="Low complexity" evidence="1">
    <location>
        <begin position="76"/>
        <end position="86"/>
    </location>
</feature>
<dbReference type="SUPFAM" id="SSF68912">
    <property type="entry name" value="Rho N-terminal domain-like"/>
    <property type="match status" value="1"/>
</dbReference>
<keyword evidence="4" id="KW-1185">Reference proteome</keyword>
<dbReference type="Proteomes" id="UP000280696">
    <property type="component" value="Unassembled WGS sequence"/>
</dbReference>
<feature type="domain" description="Rho termination factor-like N-terminal" evidence="2">
    <location>
        <begin position="125"/>
        <end position="161"/>
    </location>
</feature>
<protein>
    <recommendedName>
        <fullName evidence="2">Rho termination factor-like N-terminal domain-containing protein</fullName>
    </recommendedName>
</protein>
<proteinExistence type="predicted"/>
<dbReference type="GO" id="GO:0006353">
    <property type="term" value="P:DNA-templated transcription termination"/>
    <property type="evidence" value="ECO:0007669"/>
    <property type="project" value="InterPro"/>
</dbReference>
<dbReference type="SMART" id="SM00959">
    <property type="entry name" value="Rho_N"/>
    <property type="match status" value="1"/>
</dbReference>
<dbReference type="InterPro" id="IPR011112">
    <property type="entry name" value="Rho-like_N"/>
</dbReference>
<dbReference type="Pfam" id="PF07498">
    <property type="entry name" value="Rho_N"/>
    <property type="match status" value="1"/>
</dbReference>
<sequence length="161" mass="17224">MFIYNKKNGNIQECNNADAIKVCRKDTDHYLVAATREELEGKAANKPQEEPKKPEAGENTKEPEKAAPEGAEKLTEGNGEQQAAGGNAEGGEKQQEGSGKPEEGAGEEKTGNDPLNGAGDERLAELNGKKVAELREIAKGMGIQGYANMNKDTLVAMIMNH</sequence>
<feature type="compositionally biased region" description="Basic and acidic residues" evidence="1">
    <location>
        <begin position="90"/>
        <end position="111"/>
    </location>
</feature>
<dbReference type="AlphaFoldDB" id="A0A3A9AL73"/>
<evidence type="ECO:0000313" key="4">
    <source>
        <dbReference type="Proteomes" id="UP000280696"/>
    </source>
</evidence>
<accession>A0A3A9AL73</accession>
<dbReference type="EMBL" id="RAYQ01000006">
    <property type="protein sequence ID" value="RKI92078.1"/>
    <property type="molecule type" value="Genomic_DNA"/>
</dbReference>
<feature type="region of interest" description="Disordered" evidence="1">
    <location>
        <begin position="34"/>
        <end position="124"/>
    </location>
</feature>
<reference evidence="3 4" key="1">
    <citation type="submission" date="2018-09" db="EMBL/GenBank/DDBJ databases">
        <title>Murine metabolic-syndrome-specific gut microbial biobank.</title>
        <authorList>
            <person name="Liu C."/>
        </authorList>
    </citation>
    <scope>NUCLEOTIDE SEQUENCE [LARGE SCALE GENOMIC DNA]</scope>
    <source>
        <strain evidence="3 4">0.1xD8-82</strain>
    </source>
</reference>
<name>A0A3A9AL73_9FIRM</name>
<dbReference type="RefSeq" id="WP_120468703.1">
    <property type="nucleotide sequence ID" value="NZ_RAYQ01000006.1"/>
</dbReference>